<name>A0A2L2T978_9HYPO</name>
<dbReference type="InterPro" id="IPR002110">
    <property type="entry name" value="Ankyrin_rpt"/>
</dbReference>
<dbReference type="SMART" id="SM00248">
    <property type="entry name" value="ANK"/>
    <property type="match status" value="2"/>
</dbReference>
<organism evidence="1 2">
    <name type="scientific">Fusarium venenatum</name>
    <dbReference type="NCBI Taxonomy" id="56646"/>
    <lineage>
        <taxon>Eukaryota</taxon>
        <taxon>Fungi</taxon>
        <taxon>Dikarya</taxon>
        <taxon>Ascomycota</taxon>
        <taxon>Pezizomycotina</taxon>
        <taxon>Sordariomycetes</taxon>
        <taxon>Hypocreomycetidae</taxon>
        <taxon>Hypocreales</taxon>
        <taxon>Nectriaceae</taxon>
        <taxon>Fusarium</taxon>
    </lineage>
</organism>
<dbReference type="EMBL" id="LN649229">
    <property type="protein sequence ID" value="CEI66548.1"/>
    <property type="molecule type" value="Genomic_DNA"/>
</dbReference>
<evidence type="ECO:0000313" key="2">
    <source>
        <dbReference type="Proteomes" id="UP000245910"/>
    </source>
</evidence>
<evidence type="ECO:0000313" key="1">
    <source>
        <dbReference type="EMBL" id="CEI66548.1"/>
    </source>
</evidence>
<dbReference type="SUPFAM" id="SSF48403">
    <property type="entry name" value="Ankyrin repeat"/>
    <property type="match status" value="1"/>
</dbReference>
<dbReference type="Proteomes" id="UP000245910">
    <property type="component" value="Chromosome I"/>
</dbReference>
<dbReference type="STRING" id="56646.A0A2L2T978"/>
<proteinExistence type="predicted"/>
<dbReference type="Gene3D" id="1.25.40.20">
    <property type="entry name" value="Ankyrin repeat-containing domain"/>
    <property type="match status" value="1"/>
</dbReference>
<protein>
    <submittedName>
        <fullName evidence="1">Uncharacterized protein</fullName>
    </submittedName>
</protein>
<keyword evidence="2" id="KW-1185">Reference proteome</keyword>
<dbReference type="InterPro" id="IPR036770">
    <property type="entry name" value="Ankyrin_rpt-contain_sf"/>
</dbReference>
<sequence length="515" mass="57802">MAELLGVVAGGAGLVSLALQLVDGGQKLRHRYKNTKGLEGNVLWLGQDLELIGQQLIQLESSAPIILQEQLGPIMLERCRSRSASAAARLHSLGTTEKEECATPTTVSSTQVARTEYPGIDQQGIAQCSVRKVSSAHDTLYSEYSVGTLRSLYGLFMVEFHTDEPCRSLGHSSNAIQILEIVLYSITQCYMIQTRTSCSLLRRPHGLWSTVQQPLRALSLLDAGHEVDTHDNRCITPLMYAVAMNASDSVLLLLERGADPFVFQNYILNYFPSERNSWDPLWKIIDWAATSSSVVAPRLIQNVLFGSIPRTDEYYSAHESDGVHNGCLNFWTKVITKLGSPNIIFNDGKTLMDYGDSCLLRLVRLADPSLLRVAVANGADINLGYPSFTNYLSVSWNLVAVYQARIWYLARSSFTDPSGLSFFEWFEVLEKRFMVTEAKSVRLSYLRKAHFYELGLHHTDVACSACGYDFNVEDDRSWDISEQIKLDDLDSQMRIISGRDYYDLKLDAMISKRRE</sequence>
<accession>A0A2L2T978</accession>
<reference evidence="2" key="1">
    <citation type="submission" date="2014-10" db="EMBL/GenBank/DDBJ databases">
        <authorList>
            <person name="King R."/>
        </authorList>
    </citation>
    <scope>NUCLEOTIDE SEQUENCE [LARGE SCALE GENOMIC DNA]</scope>
    <source>
        <strain evidence="2">A3/5</strain>
    </source>
</reference>
<dbReference type="AlphaFoldDB" id="A0A2L2T978"/>